<dbReference type="SFLD" id="SFLDS00005">
    <property type="entry name" value="Isoprenoid_Synthase_Type_I"/>
    <property type="match status" value="1"/>
</dbReference>
<keyword evidence="8" id="KW-1185">Reference proteome</keyword>
<protein>
    <submittedName>
        <fullName evidence="7">Polyprenyl synthetase family protein</fullName>
        <ecNumber evidence="7">2.5.1.-</ecNumber>
    </submittedName>
</protein>
<dbReference type="Gene3D" id="1.10.600.10">
    <property type="entry name" value="Farnesyl Diphosphate Synthase"/>
    <property type="match status" value="1"/>
</dbReference>
<dbReference type="PANTHER" id="PTHR12001:SF85">
    <property type="entry name" value="SHORT CHAIN ISOPRENYL DIPHOSPHATE SYNTHASE"/>
    <property type="match status" value="1"/>
</dbReference>
<dbReference type="InterPro" id="IPR000092">
    <property type="entry name" value="Polyprenyl_synt"/>
</dbReference>
<dbReference type="CDD" id="cd00685">
    <property type="entry name" value="Trans_IPPS_HT"/>
    <property type="match status" value="1"/>
</dbReference>
<dbReference type="PANTHER" id="PTHR12001">
    <property type="entry name" value="GERANYLGERANYL PYROPHOSPHATE SYNTHASE"/>
    <property type="match status" value="1"/>
</dbReference>
<dbReference type="Pfam" id="PF00348">
    <property type="entry name" value="polyprenyl_synt"/>
    <property type="match status" value="1"/>
</dbReference>
<keyword evidence="5" id="KW-0460">Magnesium</keyword>
<sequence length="357" mass="37628">MTEAGTAELDLRAARARVDEVLRSLLAQKETGPCGEHLAVPLEVLRDFLRGGKRVRPLYCWVGWHAAGGGPEEEAMLRVAAGLELFHAFALLHDDVIDRSDTRRGAPTVHRVLAARSGGPRGDWYGQSAAILLGDLCQVWSAELFGALEPAPAEGSLTSPRGLIDRMRAEMLVGQLLDVAQPDGGFRSADSALRVAYYKTTLYSVKRPLQIGAALAGADGPVLDALAAYAEPLGEAFQLHNDLEDLSPRDRGTGGDDLREGKQTVVLALAVERASAAQAGRLRELVGSADLDDAGVSEARALIEATGAPATVRGMIARKRQQALTAVDRAGFSAASRAALMRVADLGLSGFVPPGGA</sequence>
<evidence type="ECO:0000313" key="7">
    <source>
        <dbReference type="EMBL" id="MFC5661366.1"/>
    </source>
</evidence>
<reference evidence="8" key="1">
    <citation type="journal article" date="2019" name="Int. J. Syst. Evol. Microbiol.">
        <title>The Global Catalogue of Microorganisms (GCM) 10K type strain sequencing project: providing services to taxonomists for standard genome sequencing and annotation.</title>
        <authorList>
            <consortium name="The Broad Institute Genomics Platform"/>
            <consortium name="The Broad Institute Genome Sequencing Center for Infectious Disease"/>
            <person name="Wu L."/>
            <person name="Ma J."/>
        </authorList>
    </citation>
    <scope>NUCLEOTIDE SEQUENCE [LARGE SCALE GENOMIC DNA]</scope>
    <source>
        <strain evidence="8">CGMCC 4.1437</strain>
    </source>
</reference>
<comment type="caution">
    <text evidence="7">The sequence shown here is derived from an EMBL/GenBank/DDBJ whole genome shotgun (WGS) entry which is preliminary data.</text>
</comment>
<proteinExistence type="inferred from homology"/>
<comment type="similarity">
    <text evidence="2 6">Belongs to the FPP/GGPP synthase family.</text>
</comment>
<evidence type="ECO:0000256" key="3">
    <source>
        <dbReference type="ARBA" id="ARBA00022679"/>
    </source>
</evidence>
<evidence type="ECO:0000256" key="4">
    <source>
        <dbReference type="ARBA" id="ARBA00022723"/>
    </source>
</evidence>
<dbReference type="SUPFAM" id="SSF48576">
    <property type="entry name" value="Terpenoid synthases"/>
    <property type="match status" value="1"/>
</dbReference>
<evidence type="ECO:0000313" key="8">
    <source>
        <dbReference type="Proteomes" id="UP001595975"/>
    </source>
</evidence>
<dbReference type="EC" id="2.5.1.-" evidence="7"/>
<gene>
    <name evidence="7" type="ORF">ACFP3U_00060</name>
</gene>
<dbReference type="EMBL" id="JBHSOF010000001">
    <property type="protein sequence ID" value="MFC5661366.1"/>
    <property type="molecule type" value="Genomic_DNA"/>
</dbReference>
<dbReference type="InterPro" id="IPR008949">
    <property type="entry name" value="Isoprenoid_synthase_dom_sf"/>
</dbReference>
<comment type="cofactor">
    <cofactor evidence="1">
        <name>Mg(2+)</name>
        <dbReference type="ChEBI" id="CHEBI:18420"/>
    </cofactor>
</comment>
<evidence type="ECO:0000256" key="2">
    <source>
        <dbReference type="ARBA" id="ARBA00006706"/>
    </source>
</evidence>
<organism evidence="7 8">
    <name type="scientific">Kitasatospora misakiensis</name>
    <dbReference type="NCBI Taxonomy" id="67330"/>
    <lineage>
        <taxon>Bacteria</taxon>
        <taxon>Bacillati</taxon>
        <taxon>Actinomycetota</taxon>
        <taxon>Actinomycetes</taxon>
        <taxon>Kitasatosporales</taxon>
        <taxon>Streptomycetaceae</taxon>
        <taxon>Kitasatospora</taxon>
    </lineage>
</organism>
<name>A0ABW0WYQ1_9ACTN</name>
<dbReference type="GO" id="GO:0016740">
    <property type="term" value="F:transferase activity"/>
    <property type="evidence" value="ECO:0007669"/>
    <property type="project" value="UniProtKB-KW"/>
</dbReference>
<evidence type="ECO:0000256" key="5">
    <source>
        <dbReference type="ARBA" id="ARBA00022842"/>
    </source>
</evidence>
<evidence type="ECO:0000256" key="1">
    <source>
        <dbReference type="ARBA" id="ARBA00001946"/>
    </source>
</evidence>
<dbReference type="Proteomes" id="UP001595975">
    <property type="component" value="Unassembled WGS sequence"/>
</dbReference>
<dbReference type="InterPro" id="IPR033749">
    <property type="entry name" value="Polyprenyl_synt_CS"/>
</dbReference>
<keyword evidence="4" id="KW-0479">Metal-binding</keyword>
<accession>A0ABW0WYQ1</accession>
<evidence type="ECO:0000256" key="6">
    <source>
        <dbReference type="RuleBase" id="RU004466"/>
    </source>
</evidence>
<dbReference type="PROSITE" id="PS00723">
    <property type="entry name" value="POLYPRENYL_SYNTHASE_1"/>
    <property type="match status" value="1"/>
</dbReference>
<keyword evidence="3 6" id="KW-0808">Transferase</keyword>